<accession>A0A4Y8RH88</accession>
<feature type="transmembrane region" description="Helical" evidence="3">
    <location>
        <begin position="396"/>
        <end position="417"/>
    </location>
</feature>
<gene>
    <name evidence="5" type="ORF">E3C22_18250</name>
</gene>
<dbReference type="InterPro" id="IPR010090">
    <property type="entry name" value="Phage_tape_meas"/>
</dbReference>
<name>A0A4Y8RH88_9HYPH</name>
<feature type="domain" description="Phage tail tape measure protein" evidence="4">
    <location>
        <begin position="96"/>
        <end position="298"/>
    </location>
</feature>
<keyword evidence="1" id="KW-1188">Viral release from host cell</keyword>
<dbReference type="PANTHER" id="PTHR37813">
    <property type="entry name" value="FELS-2 PROPHAGE PROTEIN"/>
    <property type="match status" value="1"/>
</dbReference>
<keyword evidence="3" id="KW-0472">Membrane</keyword>
<evidence type="ECO:0000313" key="5">
    <source>
        <dbReference type="EMBL" id="TFF20830.1"/>
    </source>
</evidence>
<dbReference type="NCBIfam" id="TIGR01760">
    <property type="entry name" value="tape_meas_TP901"/>
    <property type="match status" value="1"/>
</dbReference>
<organism evidence="5 6">
    <name type="scientific">Jiella endophytica</name>
    <dbReference type="NCBI Taxonomy" id="2558362"/>
    <lineage>
        <taxon>Bacteria</taxon>
        <taxon>Pseudomonadati</taxon>
        <taxon>Pseudomonadota</taxon>
        <taxon>Alphaproteobacteria</taxon>
        <taxon>Hyphomicrobiales</taxon>
        <taxon>Aurantimonadaceae</taxon>
        <taxon>Jiella</taxon>
    </lineage>
</organism>
<evidence type="ECO:0000313" key="6">
    <source>
        <dbReference type="Proteomes" id="UP000298179"/>
    </source>
</evidence>
<dbReference type="Proteomes" id="UP000298179">
    <property type="component" value="Unassembled WGS sequence"/>
</dbReference>
<dbReference type="PANTHER" id="PTHR37813:SF1">
    <property type="entry name" value="FELS-2 PROPHAGE PROTEIN"/>
    <property type="match status" value="1"/>
</dbReference>
<proteinExistence type="predicted"/>
<feature type="transmembrane region" description="Helical" evidence="3">
    <location>
        <begin position="429"/>
        <end position="450"/>
    </location>
</feature>
<protein>
    <submittedName>
        <fullName evidence="5">Phage tail tape measure protein</fullName>
    </submittedName>
</protein>
<keyword evidence="3" id="KW-1133">Transmembrane helix</keyword>
<feature type="transmembrane region" description="Helical" evidence="3">
    <location>
        <begin position="355"/>
        <end position="375"/>
    </location>
</feature>
<reference evidence="5 6" key="1">
    <citation type="submission" date="2019-03" db="EMBL/GenBank/DDBJ databases">
        <title>Jiella endophytica sp. nov., a novel endophytic bacterium isolated from root of Ficus microcarpa Linn. f.</title>
        <authorList>
            <person name="Tuo L."/>
        </authorList>
    </citation>
    <scope>NUCLEOTIDE SEQUENCE [LARGE SCALE GENOMIC DNA]</scope>
    <source>
        <strain evidence="5 6">CBS5Q-3</strain>
    </source>
</reference>
<feature type="region of interest" description="Disordered" evidence="2">
    <location>
        <begin position="1364"/>
        <end position="1393"/>
    </location>
</feature>
<evidence type="ECO:0000256" key="2">
    <source>
        <dbReference type="SAM" id="MobiDB-lite"/>
    </source>
</evidence>
<keyword evidence="6" id="KW-1185">Reference proteome</keyword>
<evidence type="ECO:0000259" key="4">
    <source>
        <dbReference type="Pfam" id="PF10145"/>
    </source>
</evidence>
<sequence length="1437" mass="146740">MATLSSRLILSLVERVTAPARGVTAAMNSMRASIEANNAKMAAMQSQMVGAAAVGYGLYRAIKAPVAAAIEFESAMADVKKVVDFPTPDAFSEMSAEIREMSTRIPIAATGIADIVAAAGQANIAREDLLGFTEIAAKVAVAFDMTAGDVGEALAKIKTQLNISVADTGELADAINQLSNTSASSAPDLVNFMKRVAAAGEQYGFTAQQTAAIGSAMIASGAEAEVAATSFRNVGRALAKGGTATENQQAAFHSLGLSASQVAKDLQKDAVGTLRDVLQRVKRLPEHLQANTISTIFGDEARAIAPVVNNIELYDKALASVADRASYLGSAQKEYEARAATTANNLQLFANKVEALGIAVGSALLPALNATMDAIGPVVMAMARFADANPVVTRSVIGLTAALIGLRVASIAARYSFLWLKGGLLSAGLLGLQGLQAVMTAVKAGALALVNPLKLVRGALIALRAVALASGIGLAIGAIALSGAWLYNNWKNVAAAFDAFKASFLEAIKPIRKVLAPAIDLFDELSAFITGLVAPVEDAEDAFERFGDNLGGRVGRAVRRVVETFRDLPRILSDAFTFDNLSGLPARIVSGLRAGFAAAWRGLTFAFDWAAKLVGPIDWQSVSRTILDGLRTGLDAGWSALTIAWDWAGKVAASIDWARVAGSVASGVSQALSLAWAGVTVTWDWTRKLLAGVDWSAAGSAIAAGIGRAVSAAWQGVTLALDWARALVDETNWGALGKAAAASLHNAASAALSGLRLSAKWVADLAVSFSESDLAQSVRERIAAIDWGAALAGAGTALGNAFKASVAAALGAVSLTGELLGWIARQVQSIDAVPLGSSLASVVAKGFSAGLEMVGSAMAALTDGGGGAKIGESLLAGLRGVLSAGRGVVESLIRSWFKFGAGFWRELLQPSGAAIAKGLGDGVTGAAVADSLRAKFAAIDWGATLAGAGAAIGKAIMAGWQTYFRTLNMAGELFSWLSTQIASIDAASLGKSIAEVLVKGVSGGIRLIGSAIASLGGEGGAGGEGLASGLVNAMRGALSGGGELVASIVRKWFEFGAGFWSEALSSSVEEIKTVFANVDLAQAGRDAIQSLLDGMKAKLEELIAWAKALPGRIRDAIGNIDLSNIVSMPSLPTWLGGGEAEESARAAAEPARQVRAVAMGEPVVPPAGFERILEVAREVAALQSEVVKQAFVSHDDTAATQLAASAEKLKTLAADLPASARESIDAYVAAIAQGGGQVSAEADVIAATLKERLNVTVQPKVDLSSIKAATQAANEAAAAVNRLNAGATGAANAARASMPKIPGRASGGPVAAGSLYEVGERGRELFVPPVNGHIVNARDTAALMKALTRPAMAMSSIVPPAVPQPRAIPASFRGGAGGGDRSAPPPAAAPAASGPVSVTFGDIHVHGGSNASAADLRAEFGREASALMRSRFTDGAY</sequence>
<dbReference type="EMBL" id="SOZD01000005">
    <property type="protein sequence ID" value="TFF20830.1"/>
    <property type="molecule type" value="Genomic_DNA"/>
</dbReference>
<dbReference type="Pfam" id="PF10145">
    <property type="entry name" value="PhageMin_Tail"/>
    <property type="match status" value="1"/>
</dbReference>
<feature type="transmembrane region" description="Helical" evidence="3">
    <location>
        <begin position="462"/>
        <end position="487"/>
    </location>
</feature>
<evidence type="ECO:0000256" key="1">
    <source>
        <dbReference type="ARBA" id="ARBA00022612"/>
    </source>
</evidence>
<evidence type="ECO:0000256" key="3">
    <source>
        <dbReference type="SAM" id="Phobius"/>
    </source>
</evidence>
<keyword evidence="3" id="KW-0812">Transmembrane</keyword>
<dbReference type="OrthoDB" id="8019720at2"/>
<comment type="caution">
    <text evidence="5">The sequence shown here is derived from an EMBL/GenBank/DDBJ whole genome shotgun (WGS) entry which is preliminary data.</text>
</comment>